<feature type="transmembrane region" description="Helical" evidence="1">
    <location>
        <begin position="12"/>
        <end position="35"/>
    </location>
</feature>
<keyword evidence="3" id="KW-1185">Reference proteome</keyword>
<accession>A0ABY5J0Z9</accession>
<evidence type="ECO:0000256" key="1">
    <source>
        <dbReference type="SAM" id="Phobius"/>
    </source>
</evidence>
<reference evidence="2" key="1">
    <citation type="submission" date="2022-07" db="EMBL/GenBank/DDBJ databases">
        <title>Complete genome of Mycoplasma equigenitalium type strain T37.</title>
        <authorList>
            <person name="Spergser J."/>
        </authorList>
    </citation>
    <scope>NUCLEOTIDE SEQUENCE</scope>
    <source>
        <strain evidence="2">T37</strain>
    </source>
</reference>
<evidence type="ECO:0000313" key="3">
    <source>
        <dbReference type="Proteomes" id="UP001059576"/>
    </source>
</evidence>
<keyword evidence="1" id="KW-0812">Transmembrane</keyword>
<dbReference type="EMBL" id="CP101808">
    <property type="protein sequence ID" value="UUD36931.1"/>
    <property type="molecule type" value="Genomic_DNA"/>
</dbReference>
<keyword evidence="1" id="KW-0472">Membrane</keyword>
<feature type="transmembrane region" description="Helical" evidence="1">
    <location>
        <begin position="149"/>
        <end position="167"/>
    </location>
</feature>
<organism evidence="2 3">
    <name type="scientific">Mycoplasmopsis equigenitalium</name>
    <dbReference type="NCBI Taxonomy" id="114883"/>
    <lineage>
        <taxon>Bacteria</taxon>
        <taxon>Bacillati</taxon>
        <taxon>Mycoplasmatota</taxon>
        <taxon>Mycoplasmoidales</taxon>
        <taxon>Metamycoplasmataceae</taxon>
        <taxon>Mycoplasmopsis</taxon>
    </lineage>
</organism>
<proteinExistence type="predicted"/>
<keyword evidence="1" id="KW-1133">Transmembrane helix</keyword>
<sequence>MFDFTNYDFYISFAIIVSIICFSCFYNYIVLFNITHEQRQMPLPRENPVLYEANEITRKYKINSLFRQTNFTFLVPYNLKKSIIKFKKDVFVNNNLYNSTNAIFTTFAFISDKLKQKNFTYWFNKIFSYFNLVIWIIELVFLAMSWWEIGLAVIGFRLIAIIIKFFINLKNINKNIEITLKFLETSDENFNKKIKKVLSLKHLGILNDTFNWYSKNIFEFAVWFKEWGRNE</sequence>
<protein>
    <submittedName>
        <fullName evidence="2">Uncharacterized protein</fullName>
    </submittedName>
</protein>
<feature type="transmembrane region" description="Helical" evidence="1">
    <location>
        <begin position="122"/>
        <end position="143"/>
    </location>
</feature>
<dbReference type="Proteomes" id="UP001059576">
    <property type="component" value="Chromosome"/>
</dbReference>
<gene>
    <name evidence="2" type="ORF">NPA09_03465</name>
</gene>
<evidence type="ECO:0000313" key="2">
    <source>
        <dbReference type="EMBL" id="UUD36931.1"/>
    </source>
</evidence>
<dbReference type="RefSeq" id="WP_129722768.1">
    <property type="nucleotide sequence ID" value="NZ_CP101808.1"/>
</dbReference>
<name>A0ABY5J0Z9_9BACT</name>